<dbReference type="AlphaFoldDB" id="A0AA48KSE4"/>
<organism evidence="1 2">
    <name type="scientific">Planctobacterium marinum</name>
    <dbReference type="NCBI Taxonomy" id="1631968"/>
    <lineage>
        <taxon>Bacteria</taxon>
        <taxon>Pseudomonadati</taxon>
        <taxon>Pseudomonadota</taxon>
        <taxon>Gammaproteobacteria</taxon>
        <taxon>Alteromonadales</taxon>
        <taxon>Alteromonadaceae</taxon>
        <taxon>Planctobacterium</taxon>
    </lineage>
</organism>
<dbReference type="KEGG" id="pmaw:MACH26_40440"/>
<proteinExistence type="predicted"/>
<reference evidence="1" key="1">
    <citation type="submission" date="2023-01" db="EMBL/GenBank/DDBJ databases">
        <title>Complete genome sequence of Planctobacterium marinum strain Dej080120_11.</title>
        <authorList>
            <person name="Ueki S."/>
            <person name="Maruyama F."/>
        </authorList>
    </citation>
    <scope>NUCLEOTIDE SEQUENCE</scope>
    <source>
        <strain evidence="1">Dej080120_11</strain>
    </source>
</reference>
<sequence length="94" mass="10384">MGQDYPDANNKAQTKGNHFPPAKEAVKFYLLLSETVNLLIAVPFPANEYQCFHASIVNTVAQLVQNNRLQPVALNSFAVEKCADIDVDNCETSE</sequence>
<dbReference type="EMBL" id="AP027272">
    <property type="protein sequence ID" value="BDX08523.1"/>
    <property type="molecule type" value="Genomic_DNA"/>
</dbReference>
<evidence type="ECO:0000313" key="2">
    <source>
        <dbReference type="Proteomes" id="UP001333710"/>
    </source>
</evidence>
<protein>
    <submittedName>
        <fullName evidence="1">Uncharacterized protein</fullName>
    </submittedName>
</protein>
<evidence type="ECO:0000313" key="1">
    <source>
        <dbReference type="EMBL" id="BDX08523.1"/>
    </source>
</evidence>
<gene>
    <name evidence="1" type="ORF">MACH26_40440</name>
</gene>
<name>A0AA48KSE4_9ALTE</name>
<dbReference type="Proteomes" id="UP001333710">
    <property type="component" value="Chromosome"/>
</dbReference>
<accession>A0AA48KSE4</accession>
<keyword evidence="2" id="KW-1185">Reference proteome</keyword>